<dbReference type="Proteomes" id="UP000814140">
    <property type="component" value="Unassembled WGS sequence"/>
</dbReference>
<sequence length="369" mass="39403">MVYAPDPHPLHLADLKTRPLFLQRWEKLKHRQAHWAIQCTSEAIGLFIVCIASTGSTAGFVLGGINGTTGFGSLFTVGLAFAIGIALSMIVCTATSGGHLNPAITAYWVVFKGMPVTKGARYILAQIFGAYIACLIVYIQWRTPITQTEAAMKVAGTYDSTMFTPGGPAGIFANYAPPGAHLGLTFINEFVVDFFAGLVIFAVVDPTNFLVPPSAMPWVIGITYAAAAWSYAPLGLAANSARDIGGRLAAMTIWGAKASGGSYAAIAGITSIPAMLIAACVYELIFIDSSRVITPAQADFLAGRRAHVEHCEMRLSQDTIAADDEEKSGEEKRSRPRVFQDRSCGHNHGEKGTNAAVFQDRSCGHHHGH</sequence>
<name>A0ACB8TCG4_9AGAM</name>
<comment type="caution">
    <text evidence="1">The sequence shown here is derived from an EMBL/GenBank/DDBJ whole genome shotgun (WGS) entry which is preliminary data.</text>
</comment>
<proteinExistence type="predicted"/>
<reference evidence="1" key="1">
    <citation type="submission" date="2021-03" db="EMBL/GenBank/DDBJ databases">
        <authorList>
            <consortium name="DOE Joint Genome Institute"/>
            <person name="Ahrendt S."/>
            <person name="Looney B.P."/>
            <person name="Miyauchi S."/>
            <person name="Morin E."/>
            <person name="Drula E."/>
            <person name="Courty P.E."/>
            <person name="Chicoki N."/>
            <person name="Fauchery L."/>
            <person name="Kohler A."/>
            <person name="Kuo A."/>
            <person name="Labutti K."/>
            <person name="Pangilinan J."/>
            <person name="Lipzen A."/>
            <person name="Riley R."/>
            <person name="Andreopoulos W."/>
            <person name="He G."/>
            <person name="Johnson J."/>
            <person name="Barry K.W."/>
            <person name="Grigoriev I.V."/>
            <person name="Nagy L."/>
            <person name="Hibbett D."/>
            <person name="Henrissat B."/>
            <person name="Matheny P.B."/>
            <person name="Labbe J."/>
            <person name="Martin F."/>
        </authorList>
    </citation>
    <scope>NUCLEOTIDE SEQUENCE</scope>
    <source>
        <strain evidence="1">HHB10654</strain>
    </source>
</reference>
<dbReference type="EMBL" id="MU277194">
    <property type="protein sequence ID" value="KAI0065760.1"/>
    <property type="molecule type" value="Genomic_DNA"/>
</dbReference>
<organism evidence="1 2">
    <name type="scientific">Artomyces pyxidatus</name>
    <dbReference type="NCBI Taxonomy" id="48021"/>
    <lineage>
        <taxon>Eukaryota</taxon>
        <taxon>Fungi</taxon>
        <taxon>Dikarya</taxon>
        <taxon>Basidiomycota</taxon>
        <taxon>Agaricomycotina</taxon>
        <taxon>Agaricomycetes</taxon>
        <taxon>Russulales</taxon>
        <taxon>Auriscalpiaceae</taxon>
        <taxon>Artomyces</taxon>
    </lineage>
</organism>
<keyword evidence="2" id="KW-1185">Reference proteome</keyword>
<evidence type="ECO:0000313" key="1">
    <source>
        <dbReference type="EMBL" id="KAI0065760.1"/>
    </source>
</evidence>
<accession>A0ACB8TCG4</accession>
<reference evidence="1" key="2">
    <citation type="journal article" date="2022" name="New Phytol.">
        <title>Evolutionary transition to the ectomycorrhizal habit in the genomes of a hyperdiverse lineage of mushroom-forming fungi.</title>
        <authorList>
            <person name="Looney B."/>
            <person name="Miyauchi S."/>
            <person name="Morin E."/>
            <person name="Drula E."/>
            <person name="Courty P.E."/>
            <person name="Kohler A."/>
            <person name="Kuo A."/>
            <person name="LaButti K."/>
            <person name="Pangilinan J."/>
            <person name="Lipzen A."/>
            <person name="Riley R."/>
            <person name="Andreopoulos W."/>
            <person name="He G."/>
            <person name="Johnson J."/>
            <person name="Nolan M."/>
            <person name="Tritt A."/>
            <person name="Barry K.W."/>
            <person name="Grigoriev I.V."/>
            <person name="Nagy L.G."/>
            <person name="Hibbett D."/>
            <person name="Henrissat B."/>
            <person name="Matheny P.B."/>
            <person name="Labbe J."/>
            <person name="Martin F.M."/>
        </authorList>
    </citation>
    <scope>NUCLEOTIDE SEQUENCE</scope>
    <source>
        <strain evidence="1">HHB10654</strain>
    </source>
</reference>
<protein>
    <submittedName>
        <fullName evidence="1">Aquaporin-like protein</fullName>
    </submittedName>
</protein>
<gene>
    <name evidence="1" type="ORF">BV25DRAFT_1591417</name>
</gene>
<evidence type="ECO:0000313" key="2">
    <source>
        <dbReference type="Proteomes" id="UP000814140"/>
    </source>
</evidence>